<dbReference type="Gene3D" id="2.60.120.40">
    <property type="match status" value="1"/>
</dbReference>
<keyword evidence="2" id="KW-1185">Reference proteome</keyword>
<organism evidence="1 2">
    <name type="scientific">Azospirillum baldaniorum</name>
    <dbReference type="NCBI Taxonomy" id="1064539"/>
    <lineage>
        <taxon>Bacteria</taxon>
        <taxon>Pseudomonadati</taxon>
        <taxon>Pseudomonadota</taxon>
        <taxon>Alphaproteobacteria</taxon>
        <taxon>Rhodospirillales</taxon>
        <taxon>Azospirillaceae</taxon>
        <taxon>Azospirillum</taxon>
    </lineage>
</organism>
<evidence type="ECO:0000313" key="1">
    <source>
        <dbReference type="EMBL" id="CCC97117.1"/>
    </source>
</evidence>
<dbReference type="RefSeq" id="WP_014239421.1">
    <property type="nucleotide sequence ID" value="NC_016617.1"/>
</dbReference>
<dbReference type="Proteomes" id="UP000007319">
    <property type="component" value="Chromosome"/>
</dbReference>
<name>A0A9P1JPD6_9PROT</name>
<proteinExistence type="predicted"/>
<protein>
    <submittedName>
        <fullName evidence="1">Uncharacterized protein</fullName>
    </submittedName>
</protein>
<dbReference type="EMBL" id="HE577327">
    <property type="protein sequence ID" value="CCC97117.1"/>
    <property type="molecule type" value="Genomic_DNA"/>
</dbReference>
<dbReference type="InterPro" id="IPR008983">
    <property type="entry name" value="Tumour_necrosis_fac-like_dom"/>
</dbReference>
<accession>A0A9P1JPD6</accession>
<evidence type="ECO:0000313" key="2">
    <source>
        <dbReference type="Proteomes" id="UP000007319"/>
    </source>
</evidence>
<gene>
    <name evidence="1" type="ORF">AZOBR_40286</name>
</gene>
<dbReference type="KEGG" id="abs:AZOBR_40286"/>
<sequence length="276" mass="28993">MSTYSFNPSELSQSVTNWAVAQRIVGSFAPHAQVAPGMKIIVDPGHLFAGTTLTEVDTQVVGPFARPASGFRIDRVVIDRLSGEASVVAGSPNSVTPPNIPDGALPVARVFVQDTASAITDADIVDERALSDLKQVTSGNVVCRANLNGVEQPIPRQVWTKVNLAAASLDIGGAFHAATNSFRPSVAGLYEIYAQTNMIVQPNGSLAVAIQKNGVMTSTSNVSAPSPYSLAAVCMDVVELNGTSDYVQMAAHQNNPSTTNLLSMSYGTFMIAKRIG</sequence>
<dbReference type="AlphaFoldDB" id="A0A9P1JPD6"/>
<reference evidence="1 2" key="1">
    <citation type="journal article" date="2011" name="PLoS Genet.">
        <title>Azospirillum genomes reveal transition of bacteria from aquatic to terrestrial environments.</title>
        <authorList>
            <person name="Wisniewski-Dye F."/>
            <person name="Borziak K."/>
            <person name="Khalsa-Moyers G."/>
            <person name="Alexandre G."/>
            <person name="Sukharnikov L.O."/>
            <person name="Wuichet K."/>
            <person name="Hurst G.B."/>
            <person name="McDonald W.H."/>
            <person name="Robertson J.S."/>
            <person name="Barbe V."/>
            <person name="Calteau A."/>
            <person name="Rouy Z."/>
            <person name="Mangenot S."/>
            <person name="Prigent-Combaret C."/>
            <person name="Normand P."/>
            <person name="Boyer M."/>
            <person name="Siguier P."/>
            <person name="Dessaux Y."/>
            <person name="Elmerich C."/>
            <person name="Condemine G."/>
            <person name="Krishnen G."/>
            <person name="Kennedy I."/>
            <person name="Paterson A.H."/>
            <person name="Gonzalez V."/>
            <person name="Mavingui P."/>
            <person name="Zhulin I.B."/>
        </authorList>
    </citation>
    <scope>NUCLEOTIDE SEQUENCE [LARGE SCALE GENOMIC DNA]</scope>
    <source>
        <strain evidence="1 2">Sp245</strain>
    </source>
</reference>